<evidence type="ECO:0000313" key="5">
    <source>
        <dbReference type="EMBL" id="CAB3881949.1"/>
    </source>
</evidence>
<dbReference type="NCBIfam" id="TIGR00254">
    <property type="entry name" value="GGDEF"/>
    <property type="match status" value="1"/>
</dbReference>
<feature type="transmembrane region" description="Helical" evidence="3">
    <location>
        <begin position="12"/>
        <end position="32"/>
    </location>
</feature>
<comment type="caution">
    <text evidence="5">The sequence shown here is derived from an EMBL/GenBank/DDBJ whole genome shotgun (WGS) entry which is preliminary data.</text>
</comment>
<dbReference type="CDD" id="cd12915">
    <property type="entry name" value="PDC2_DGC_like"/>
    <property type="match status" value="1"/>
</dbReference>
<keyword evidence="6" id="KW-1185">Reference proteome</keyword>
<feature type="transmembrane region" description="Helical" evidence="3">
    <location>
        <begin position="285"/>
        <end position="306"/>
    </location>
</feature>
<dbReference type="PANTHER" id="PTHR45138">
    <property type="entry name" value="REGULATORY COMPONENTS OF SENSORY TRANSDUCTION SYSTEM"/>
    <property type="match status" value="1"/>
</dbReference>
<dbReference type="InterPro" id="IPR043128">
    <property type="entry name" value="Rev_trsase/Diguanyl_cyclase"/>
</dbReference>
<dbReference type="InterPro" id="IPR054327">
    <property type="entry name" value="His-kinase-like_sensor"/>
</dbReference>
<dbReference type="RefSeq" id="WP_180099216.1">
    <property type="nucleotide sequence ID" value="NZ_CADIKR010000003.1"/>
</dbReference>
<dbReference type="Proteomes" id="UP000507140">
    <property type="component" value="Unassembled WGS sequence"/>
</dbReference>
<keyword evidence="3" id="KW-0812">Transmembrane</keyword>
<evidence type="ECO:0000256" key="3">
    <source>
        <dbReference type="SAM" id="Phobius"/>
    </source>
</evidence>
<dbReference type="PANTHER" id="PTHR45138:SF9">
    <property type="entry name" value="DIGUANYLATE CYCLASE DGCM-RELATED"/>
    <property type="match status" value="1"/>
</dbReference>
<evidence type="ECO:0000259" key="4">
    <source>
        <dbReference type="PROSITE" id="PS50887"/>
    </source>
</evidence>
<accession>A0ABM8LG63</accession>
<sequence>MKSRGIVHLTLYALAGIVAIGICTAAVALLWMDRRVTWDAAYVSARNLASVLAADIGRTLHVYDLSLQGVVERLQEPGIADLEPESRHRFLFDRAATAAYLGAIVVLDAQGNIRYDSLAATPPDVNFADRDYFKVHQTTDDVGLYVSRPYYSRLRSADESIAISRRISNADGSFAGVVAGSLRMAYFRDRFAEVSIGPHDAITVFRNDGVVLLRNPYSHADFDSGIDMPLDFQQYLIGREGAFVGVLSPDGVNRLYAFDAIERTPLVIDVALAVDDLLEPWVRRAALIVPVTLALFASVMAQIVLFRREMRWRQAFEAQLARQAQTDGLTGIANRRTFDEVLDREWAAARRDRAPLSLLFLDADRFKRYNDRYGHQEGDALLKMLALALQNKARRPRDLAARYGGEEFVVLLPDTRREQALVIAESIRRAVEDLAIPHEDNEGGIVTVSVGVATVVPLGDDVSAALVEAADAAVYQAKAAGRNRVASAPA</sequence>
<evidence type="ECO:0000256" key="2">
    <source>
        <dbReference type="ARBA" id="ARBA00034247"/>
    </source>
</evidence>
<dbReference type="SMART" id="SM00267">
    <property type="entry name" value="GGDEF"/>
    <property type="match status" value="1"/>
</dbReference>
<dbReference type="InterPro" id="IPR000160">
    <property type="entry name" value="GGDEF_dom"/>
</dbReference>
<keyword evidence="3" id="KW-0472">Membrane</keyword>
<name>A0ABM8LG63_9BURK</name>
<dbReference type="PROSITE" id="PS50887">
    <property type="entry name" value="GGDEF"/>
    <property type="match status" value="1"/>
</dbReference>
<dbReference type="Gene3D" id="3.30.70.270">
    <property type="match status" value="1"/>
</dbReference>
<dbReference type="InterPro" id="IPR050469">
    <property type="entry name" value="Diguanylate_Cyclase"/>
</dbReference>
<organism evidence="5 6">
    <name type="scientific">Achromobacter mucicolens</name>
    <dbReference type="NCBI Taxonomy" id="1389922"/>
    <lineage>
        <taxon>Bacteria</taxon>
        <taxon>Pseudomonadati</taxon>
        <taxon>Pseudomonadota</taxon>
        <taxon>Betaproteobacteria</taxon>
        <taxon>Burkholderiales</taxon>
        <taxon>Alcaligenaceae</taxon>
        <taxon>Achromobacter</taxon>
    </lineage>
</organism>
<dbReference type="Pfam" id="PF22588">
    <property type="entry name" value="dCache_1_like"/>
    <property type="match status" value="1"/>
</dbReference>
<comment type="catalytic activity">
    <reaction evidence="2">
        <text>2 GTP = 3',3'-c-di-GMP + 2 diphosphate</text>
        <dbReference type="Rhea" id="RHEA:24898"/>
        <dbReference type="ChEBI" id="CHEBI:33019"/>
        <dbReference type="ChEBI" id="CHEBI:37565"/>
        <dbReference type="ChEBI" id="CHEBI:58805"/>
        <dbReference type="EC" id="2.7.7.65"/>
    </reaction>
</comment>
<dbReference type="InterPro" id="IPR029787">
    <property type="entry name" value="Nucleotide_cyclase"/>
</dbReference>
<dbReference type="Pfam" id="PF00990">
    <property type="entry name" value="GGDEF"/>
    <property type="match status" value="1"/>
</dbReference>
<feature type="domain" description="GGDEF" evidence="4">
    <location>
        <begin position="354"/>
        <end position="490"/>
    </location>
</feature>
<evidence type="ECO:0000256" key="1">
    <source>
        <dbReference type="ARBA" id="ARBA00012528"/>
    </source>
</evidence>
<reference evidence="5 6" key="1">
    <citation type="submission" date="2020-04" db="EMBL/GenBank/DDBJ databases">
        <authorList>
            <person name="De Canck E."/>
        </authorList>
    </citation>
    <scope>NUCLEOTIDE SEQUENCE [LARGE SCALE GENOMIC DNA]</scope>
    <source>
        <strain evidence="5 6">LMG 3415</strain>
    </source>
</reference>
<dbReference type="Gene3D" id="3.30.450.20">
    <property type="entry name" value="PAS domain"/>
    <property type="match status" value="2"/>
</dbReference>
<dbReference type="EC" id="2.7.7.65" evidence="1"/>
<proteinExistence type="predicted"/>
<keyword evidence="3" id="KW-1133">Transmembrane helix</keyword>
<dbReference type="CDD" id="cd01949">
    <property type="entry name" value="GGDEF"/>
    <property type="match status" value="1"/>
</dbReference>
<dbReference type="EMBL" id="CADIKR010000003">
    <property type="protein sequence ID" value="CAB3881949.1"/>
    <property type="molecule type" value="Genomic_DNA"/>
</dbReference>
<dbReference type="SUPFAM" id="SSF55073">
    <property type="entry name" value="Nucleotide cyclase"/>
    <property type="match status" value="1"/>
</dbReference>
<protein>
    <recommendedName>
        <fullName evidence="1">diguanylate cyclase</fullName>
        <ecNumber evidence="1">2.7.7.65</ecNumber>
    </recommendedName>
</protein>
<evidence type="ECO:0000313" key="6">
    <source>
        <dbReference type="Proteomes" id="UP000507140"/>
    </source>
</evidence>
<gene>
    <name evidence="5" type="ORF">LMG3415_03504</name>
</gene>
<dbReference type="CDD" id="cd12914">
    <property type="entry name" value="PDC1_DGC_like"/>
    <property type="match status" value="1"/>
</dbReference>